<dbReference type="Gene3D" id="3.50.30.30">
    <property type="match status" value="1"/>
</dbReference>
<feature type="signal peptide" evidence="9">
    <location>
        <begin position="1"/>
        <end position="21"/>
    </location>
</feature>
<evidence type="ECO:0000256" key="1">
    <source>
        <dbReference type="ARBA" id="ARBA00004613"/>
    </source>
</evidence>
<proteinExistence type="predicted"/>
<comment type="caution">
    <text evidence="11">The sequence shown here is derived from an EMBL/GenBank/DDBJ whole genome shotgun (WGS) entry which is preliminary data.</text>
</comment>
<keyword evidence="12" id="KW-1185">Reference proteome</keyword>
<dbReference type="PANTHER" id="PTHR22702">
    <property type="entry name" value="PROTEASE-ASSOCIATED DOMAIN-CONTAINING PROTEIN"/>
    <property type="match status" value="1"/>
</dbReference>
<dbReference type="InterPro" id="IPR037323">
    <property type="entry name" value="PRADC1-like_PA"/>
</dbReference>
<feature type="domain" description="PA" evidence="10">
    <location>
        <begin position="65"/>
        <end position="149"/>
    </location>
</feature>
<keyword evidence="3 9" id="KW-0732">Signal</keyword>
<dbReference type="GO" id="GO:0008233">
    <property type="term" value="F:peptidase activity"/>
    <property type="evidence" value="ECO:0007669"/>
    <property type="project" value="UniProtKB-KW"/>
</dbReference>
<dbReference type="Proteomes" id="UP000558488">
    <property type="component" value="Unassembled WGS sequence"/>
</dbReference>
<evidence type="ECO:0000256" key="8">
    <source>
        <dbReference type="SAM" id="MobiDB-lite"/>
    </source>
</evidence>
<evidence type="ECO:0000313" key="12">
    <source>
        <dbReference type="Proteomes" id="UP000558488"/>
    </source>
</evidence>
<comment type="subcellular location">
    <subcellularLocation>
        <location evidence="1">Secreted</location>
    </subcellularLocation>
</comment>
<dbReference type="InterPro" id="IPR046450">
    <property type="entry name" value="PA_dom_sf"/>
</dbReference>
<name>A0A7J7VW53_PIPKU</name>
<dbReference type="CDD" id="cd02127">
    <property type="entry name" value="PA_hPAP21_like"/>
    <property type="match status" value="1"/>
</dbReference>
<keyword evidence="11" id="KW-0645">Protease</keyword>
<keyword evidence="4" id="KW-0325">Glycoprotein</keyword>
<organism evidence="11 12">
    <name type="scientific">Pipistrellus kuhlii</name>
    <name type="common">Kuhl's pipistrelle</name>
    <dbReference type="NCBI Taxonomy" id="59472"/>
    <lineage>
        <taxon>Eukaryota</taxon>
        <taxon>Metazoa</taxon>
        <taxon>Chordata</taxon>
        <taxon>Craniata</taxon>
        <taxon>Vertebrata</taxon>
        <taxon>Euteleostomi</taxon>
        <taxon>Mammalia</taxon>
        <taxon>Eutheria</taxon>
        <taxon>Laurasiatheria</taxon>
        <taxon>Chiroptera</taxon>
        <taxon>Yangochiroptera</taxon>
        <taxon>Vespertilionidae</taxon>
        <taxon>Pipistrellus</taxon>
    </lineage>
</organism>
<feature type="region of interest" description="Disordered" evidence="8">
    <location>
        <begin position="240"/>
        <end position="269"/>
    </location>
</feature>
<keyword evidence="2" id="KW-0964">Secreted</keyword>
<dbReference type="GO" id="GO:0005576">
    <property type="term" value="C:extracellular region"/>
    <property type="evidence" value="ECO:0007669"/>
    <property type="project" value="UniProtKB-SubCell"/>
</dbReference>
<dbReference type="GO" id="GO:0006508">
    <property type="term" value="P:proteolysis"/>
    <property type="evidence" value="ECO:0007669"/>
    <property type="project" value="UniProtKB-KW"/>
</dbReference>
<dbReference type="Pfam" id="PF02225">
    <property type="entry name" value="PA"/>
    <property type="match status" value="1"/>
</dbReference>
<gene>
    <name evidence="11" type="ORF">mPipKuh1_014025</name>
</gene>
<evidence type="ECO:0000256" key="9">
    <source>
        <dbReference type="SAM" id="SignalP"/>
    </source>
</evidence>
<evidence type="ECO:0000256" key="6">
    <source>
        <dbReference type="ARBA" id="ARBA00068843"/>
    </source>
</evidence>
<dbReference type="EMBL" id="JACAGB010000013">
    <property type="protein sequence ID" value="KAF6329211.1"/>
    <property type="molecule type" value="Genomic_DNA"/>
</dbReference>
<evidence type="ECO:0000256" key="2">
    <source>
        <dbReference type="ARBA" id="ARBA00022525"/>
    </source>
</evidence>
<reference evidence="11 12" key="1">
    <citation type="journal article" date="2020" name="Nature">
        <title>Six reference-quality genomes reveal evolution of bat adaptations.</title>
        <authorList>
            <person name="Jebb D."/>
            <person name="Huang Z."/>
            <person name="Pippel M."/>
            <person name="Hughes G.M."/>
            <person name="Lavrichenko K."/>
            <person name="Devanna P."/>
            <person name="Winkler S."/>
            <person name="Jermiin L.S."/>
            <person name="Skirmuntt E.C."/>
            <person name="Katzourakis A."/>
            <person name="Burkitt-Gray L."/>
            <person name="Ray D.A."/>
            <person name="Sullivan K.A.M."/>
            <person name="Roscito J.G."/>
            <person name="Kirilenko B.M."/>
            <person name="Davalos L.M."/>
            <person name="Corthals A.P."/>
            <person name="Power M.L."/>
            <person name="Jones G."/>
            <person name="Ransome R.D."/>
            <person name="Dechmann D.K.N."/>
            <person name="Locatelli A.G."/>
            <person name="Puechmaille S.J."/>
            <person name="Fedrigo O."/>
            <person name="Jarvis E.D."/>
            <person name="Hiller M."/>
            <person name="Vernes S.C."/>
            <person name="Myers E.W."/>
            <person name="Teeling E.C."/>
        </authorList>
    </citation>
    <scope>NUCLEOTIDE SEQUENCE [LARGE SCALE GENOMIC DNA]</scope>
    <source>
        <strain evidence="11">MPipKuh1</strain>
        <tissue evidence="11">Flight muscle</tissue>
    </source>
</reference>
<keyword evidence="11" id="KW-0378">Hydrolase</keyword>
<dbReference type="PANTHER" id="PTHR22702:SF1">
    <property type="entry name" value="PROTEASE-ASSOCIATED DOMAIN-CONTAINING PROTEIN 1"/>
    <property type="match status" value="1"/>
</dbReference>
<feature type="chain" id="PRO_5029913034" description="Protease-associated domain-containing protein 1" evidence="9">
    <location>
        <begin position="22"/>
        <end position="371"/>
    </location>
</feature>
<protein>
    <recommendedName>
        <fullName evidence="6">Protease-associated domain-containing protein 1</fullName>
    </recommendedName>
    <alternativeName>
        <fullName evidence="7">Protease-associated domain-containing protein of 21 kDa</fullName>
    </alternativeName>
</protein>
<dbReference type="SUPFAM" id="SSF52025">
    <property type="entry name" value="PA domain"/>
    <property type="match status" value="1"/>
</dbReference>
<evidence type="ECO:0000256" key="5">
    <source>
        <dbReference type="ARBA" id="ARBA00059667"/>
    </source>
</evidence>
<accession>A0A7J7VW53</accession>
<evidence type="ECO:0000256" key="7">
    <source>
        <dbReference type="ARBA" id="ARBA00081918"/>
    </source>
</evidence>
<evidence type="ECO:0000256" key="4">
    <source>
        <dbReference type="ARBA" id="ARBA00023180"/>
    </source>
</evidence>
<sequence length="371" mass="40978">MVVGAAGWWCLLLWLPACVAAHGLRIHDYLYFQVLSPGDIRYIFTATPAKDFGGIFHTRYEQIHLVPAEPSEACGELSNGFFIQDQIALVERGGCSFLSKTRVVQEHGGRAVIISDNAVDNDSFYVEMIQDSTQRTADIPALFLLGRDGYMIRRSLEQHGLPWAIISIPVNVTSIPTFELLQPPWTFCWSMKASSCSRSCGFSSRASQAWTHWLRELRVPGSGGWRAGGPANRALHLQQWSSGQTGPPPEVKAAGSADPNRPAKPTATKLTPLDSQLWELSQYRGSWNKTIGHSRGCTSAVFLKTPPIPCGPWDPISQNEIWPSATGHKDINIISDDLKSQYWINIALLLEDQNAVILSNQNKVGSRTVPL</sequence>
<dbReference type="FunFam" id="3.50.30.30:FF:000017">
    <property type="entry name" value="Protease-associated domain-containing protein 1"/>
    <property type="match status" value="1"/>
</dbReference>
<dbReference type="InterPro" id="IPR003137">
    <property type="entry name" value="PA_domain"/>
</dbReference>
<evidence type="ECO:0000313" key="11">
    <source>
        <dbReference type="EMBL" id="KAF6329211.1"/>
    </source>
</evidence>
<comment type="function">
    <text evidence="5">Plays a role in the modulation of physical activity and adiposity.</text>
</comment>
<evidence type="ECO:0000256" key="3">
    <source>
        <dbReference type="ARBA" id="ARBA00022729"/>
    </source>
</evidence>
<evidence type="ECO:0000259" key="10">
    <source>
        <dbReference type="Pfam" id="PF02225"/>
    </source>
</evidence>
<dbReference type="AlphaFoldDB" id="A0A7J7VW53"/>